<dbReference type="InterPro" id="IPR016181">
    <property type="entry name" value="Acyl_CoA_acyltransferase"/>
</dbReference>
<dbReference type="Pfam" id="PF00583">
    <property type="entry name" value="Acetyltransf_1"/>
    <property type="match status" value="1"/>
</dbReference>
<keyword evidence="3" id="KW-1185">Reference proteome</keyword>
<dbReference type="EMBL" id="JBHUEM010000055">
    <property type="protein sequence ID" value="MFD1739588.1"/>
    <property type="molecule type" value="Genomic_DNA"/>
</dbReference>
<dbReference type="PROSITE" id="PS51186">
    <property type="entry name" value="GNAT"/>
    <property type="match status" value="1"/>
</dbReference>
<gene>
    <name evidence="2" type="ORF">ACFSCX_24195</name>
</gene>
<comment type="caution">
    <text evidence="2">The sequence shown here is derived from an EMBL/GenBank/DDBJ whole genome shotgun (WGS) entry which is preliminary data.</text>
</comment>
<dbReference type="Proteomes" id="UP001597214">
    <property type="component" value="Unassembled WGS sequence"/>
</dbReference>
<evidence type="ECO:0000313" key="3">
    <source>
        <dbReference type="Proteomes" id="UP001597214"/>
    </source>
</evidence>
<dbReference type="InterPro" id="IPR000182">
    <property type="entry name" value="GNAT_dom"/>
</dbReference>
<dbReference type="RefSeq" id="WP_377930827.1">
    <property type="nucleotide sequence ID" value="NZ_JBHUEM010000055.1"/>
</dbReference>
<dbReference type="CDD" id="cd04301">
    <property type="entry name" value="NAT_SF"/>
    <property type="match status" value="1"/>
</dbReference>
<dbReference type="Gene3D" id="3.40.630.30">
    <property type="match status" value="1"/>
</dbReference>
<evidence type="ECO:0000313" key="2">
    <source>
        <dbReference type="EMBL" id="MFD1739588.1"/>
    </source>
</evidence>
<feature type="domain" description="N-acetyltransferase" evidence="1">
    <location>
        <begin position="59"/>
        <end position="196"/>
    </location>
</feature>
<proteinExistence type="predicted"/>
<organism evidence="2 3">
    <name type="scientific">Bacillus salitolerans</name>
    <dbReference type="NCBI Taxonomy" id="1437434"/>
    <lineage>
        <taxon>Bacteria</taxon>
        <taxon>Bacillati</taxon>
        <taxon>Bacillota</taxon>
        <taxon>Bacilli</taxon>
        <taxon>Bacillales</taxon>
        <taxon>Bacillaceae</taxon>
        <taxon>Bacillus</taxon>
    </lineage>
</organism>
<accession>A0ABW4LZD3</accession>
<evidence type="ECO:0000259" key="1">
    <source>
        <dbReference type="PROSITE" id="PS51186"/>
    </source>
</evidence>
<reference evidence="3" key="1">
    <citation type="journal article" date="2019" name="Int. J. Syst. Evol. Microbiol.">
        <title>The Global Catalogue of Microorganisms (GCM) 10K type strain sequencing project: providing services to taxonomists for standard genome sequencing and annotation.</title>
        <authorList>
            <consortium name="The Broad Institute Genomics Platform"/>
            <consortium name="The Broad Institute Genome Sequencing Center for Infectious Disease"/>
            <person name="Wu L."/>
            <person name="Ma J."/>
        </authorList>
    </citation>
    <scope>NUCLEOTIDE SEQUENCE [LARGE SCALE GENOMIC DNA]</scope>
    <source>
        <strain evidence="3">CCUG 49339</strain>
    </source>
</reference>
<protein>
    <submittedName>
        <fullName evidence="2">GNAT family N-acetyltransferase</fullName>
    </submittedName>
</protein>
<name>A0ABW4LZD3_9BACI</name>
<sequence length="229" mass="26881">MDKREVKKAIKRDVKQSENVIPDKNLFMICSDLKAEALRKLPTGFHIRKCRKSELHIWMNFPFDDPLEAEQHRDFMTSYFQDVYAHNEDSFYEKCLFVCDSEDRPVATCFAWKAYDQITTIHWFKVLKEYEGRGIGRALLSVVMKCLSEDEYPVFLHTQPSSYRAIKLYSDFGFYLLSNPVIGTRTNDLEECLPILREYMPAKAYQSLKIMEAPAFFMEAVESSKTVQF</sequence>
<dbReference type="SUPFAM" id="SSF55729">
    <property type="entry name" value="Acyl-CoA N-acyltransferases (Nat)"/>
    <property type="match status" value="1"/>
</dbReference>